<reference evidence="1" key="2">
    <citation type="journal article" date="2021" name="PeerJ">
        <title>Extensive microbial diversity within the chicken gut microbiome revealed by metagenomics and culture.</title>
        <authorList>
            <person name="Gilroy R."/>
            <person name="Ravi A."/>
            <person name="Getino M."/>
            <person name="Pursley I."/>
            <person name="Horton D.L."/>
            <person name="Alikhan N.F."/>
            <person name="Baker D."/>
            <person name="Gharbi K."/>
            <person name="Hall N."/>
            <person name="Watson M."/>
            <person name="Adriaenssens E.M."/>
            <person name="Foster-Nyarko E."/>
            <person name="Jarju S."/>
            <person name="Secka A."/>
            <person name="Antonio M."/>
            <person name="Oren A."/>
            <person name="Chaudhuri R.R."/>
            <person name="La Ragione R."/>
            <person name="Hildebrand F."/>
            <person name="Pallen M.J."/>
        </authorList>
    </citation>
    <scope>NUCLEOTIDE SEQUENCE</scope>
    <source>
        <strain evidence="1">B2-16538</strain>
    </source>
</reference>
<gene>
    <name evidence="1" type="ORF">IAB78_06890</name>
</gene>
<comment type="caution">
    <text evidence="1">The sequence shown here is derived from an EMBL/GenBank/DDBJ whole genome shotgun (WGS) entry which is preliminary data.</text>
</comment>
<sequence>MANLKSGLILGEDEHLVVELEAELWAASSNPIAQLIGAVVKFLNLLLGNKRQGYVVITDKRVVEIIQFKALWVLNTGKNVKYLLPSSVKEVGYIKEGTCCGCFCQSYNLYYDAFTQRTSVLLKDVDEAGAQKVVDAFYKAISAAQ</sequence>
<name>A0A9D9J7A0_9BACT</name>
<organism evidence="1 2">
    <name type="scientific">Candidatus Cryptobacteroides excrementavium</name>
    <dbReference type="NCBI Taxonomy" id="2840759"/>
    <lineage>
        <taxon>Bacteria</taxon>
        <taxon>Pseudomonadati</taxon>
        <taxon>Bacteroidota</taxon>
        <taxon>Bacteroidia</taxon>
        <taxon>Bacteroidales</taxon>
        <taxon>Candidatus Cryptobacteroides</taxon>
    </lineage>
</organism>
<evidence type="ECO:0000313" key="2">
    <source>
        <dbReference type="Proteomes" id="UP000823750"/>
    </source>
</evidence>
<dbReference type="Proteomes" id="UP000823750">
    <property type="component" value="Unassembled WGS sequence"/>
</dbReference>
<proteinExistence type="predicted"/>
<dbReference type="EMBL" id="JADILX010000100">
    <property type="protein sequence ID" value="MBO8486134.1"/>
    <property type="molecule type" value="Genomic_DNA"/>
</dbReference>
<accession>A0A9D9J7A0</accession>
<dbReference type="AlphaFoldDB" id="A0A9D9J7A0"/>
<evidence type="ECO:0000313" key="1">
    <source>
        <dbReference type="EMBL" id="MBO8486134.1"/>
    </source>
</evidence>
<reference evidence="1" key="1">
    <citation type="submission" date="2020-10" db="EMBL/GenBank/DDBJ databases">
        <authorList>
            <person name="Gilroy R."/>
        </authorList>
    </citation>
    <scope>NUCLEOTIDE SEQUENCE</scope>
    <source>
        <strain evidence="1">B2-16538</strain>
    </source>
</reference>
<protein>
    <submittedName>
        <fullName evidence="1">Uncharacterized protein</fullName>
    </submittedName>
</protein>